<reference evidence="1 2" key="1">
    <citation type="submission" date="2018-09" db="EMBL/GenBank/DDBJ databases">
        <authorList>
            <person name="Postec A."/>
        </authorList>
    </citation>
    <scope>NUCLEOTIDE SEQUENCE [LARGE SCALE GENOMIC DNA]</scope>
    <source>
        <strain evidence="1">70B-A</strain>
    </source>
</reference>
<dbReference type="Proteomes" id="UP000279029">
    <property type="component" value="Chromosome"/>
</dbReference>
<proteinExistence type="predicted"/>
<dbReference type="KEGG" id="cbar:PATL70BA_3148"/>
<evidence type="ECO:0000313" key="1">
    <source>
        <dbReference type="EMBL" id="VDN49069.1"/>
    </source>
</evidence>
<accession>A0A3P7SB67</accession>
<protein>
    <submittedName>
        <fullName evidence="1">Non-ribosomal peptide synthetase module</fullName>
    </submittedName>
</protein>
<dbReference type="InterPro" id="IPR045707">
    <property type="entry name" value="DUF6063"/>
</dbReference>
<name>A0A3P7SB67_9FIRM</name>
<sequence length="248" mass="29221">MNDQLLMETFKIYAVLNAEGKMLKENAKLYHTDDEVRGTLMAFANEVDCTIISADPYIYMVPLTKNSIFHMTNDEIKKQYFPSRSLNVDIYLMYVAIIIFIGEFYDSYQTTRPTRDFLTTVEWLSSLNERLMALKNIDEEILKDMEEEYAYNWLDILTNWEAMDNIKEGVRRHTARTVSRMSFILIVKQFMIKEEIAVEIGQDELCLTDKAHTIIRKYFMEYEYNKGILEFIYQLEQGETTDAGNSQD</sequence>
<dbReference type="EMBL" id="LR130778">
    <property type="protein sequence ID" value="VDN49069.1"/>
    <property type="molecule type" value="Genomic_DNA"/>
</dbReference>
<keyword evidence="2" id="KW-1185">Reference proteome</keyword>
<dbReference type="AlphaFoldDB" id="A0A3P7SB67"/>
<organism evidence="1 2">
    <name type="scientific">Petrocella atlantisensis</name>
    <dbReference type="NCBI Taxonomy" id="2173034"/>
    <lineage>
        <taxon>Bacteria</taxon>
        <taxon>Bacillati</taxon>
        <taxon>Bacillota</taxon>
        <taxon>Clostridia</taxon>
        <taxon>Lachnospirales</taxon>
        <taxon>Vallitaleaceae</taxon>
        <taxon>Petrocella</taxon>
    </lineage>
</organism>
<evidence type="ECO:0000313" key="2">
    <source>
        <dbReference type="Proteomes" id="UP000279029"/>
    </source>
</evidence>
<dbReference type="RefSeq" id="WP_243115928.1">
    <property type="nucleotide sequence ID" value="NZ_LR130778.1"/>
</dbReference>
<gene>
    <name evidence="1" type="ORF">PATL70BA_3148</name>
</gene>
<dbReference type="Pfam" id="PF19539">
    <property type="entry name" value="DUF6063"/>
    <property type="match status" value="1"/>
</dbReference>